<organism evidence="1">
    <name type="scientific">Phytophthora nicotianae</name>
    <name type="common">Potato buckeye rot agent</name>
    <name type="synonym">Phytophthora parasitica</name>
    <dbReference type="NCBI Taxonomy" id="4792"/>
    <lineage>
        <taxon>Eukaryota</taxon>
        <taxon>Sar</taxon>
        <taxon>Stramenopiles</taxon>
        <taxon>Oomycota</taxon>
        <taxon>Peronosporomycetes</taxon>
        <taxon>Peronosporales</taxon>
        <taxon>Peronosporaceae</taxon>
        <taxon>Phytophthora</taxon>
    </lineage>
</organism>
<proteinExistence type="predicted"/>
<accession>W2N3M8</accession>
<dbReference type="Proteomes" id="UP000054532">
    <property type="component" value="Unassembled WGS sequence"/>
</dbReference>
<dbReference type="AlphaFoldDB" id="W2N3M8"/>
<dbReference type="EMBL" id="KI693632">
    <property type="protein sequence ID" value="ETM43206.1"/>
    <property type="molecule type" value="Genomic_DNA"/>
</dbReference>
<evidence type="ECO:0000313" key="1">
    <source>
        <dbReference type="EMBL" id="ETM43206.1"/>
    </source>
</evidence>
<gene>
    <name evidence="1" type="ORF">L914_11235</name>
</gene>
<protein>
    <submittedName>
        <fullName evidence="1">Uncharacterized protein</fullName>
    </submittedName>
</protein>
<reference evidence="1" key="1">
    <citation type="submission" date="2013-11" db="EMBL/GenBank/DDBJ databases">
        <title>The Genome Sequence of Phytophthora parasitica IAC_01/95.</title>
        <authorList>
            <consortium name="The Broad Institute Genomics Platform"/>
            <person name="Russ C."/>
            <person name="Tyler B."/>
            <person name="Panabieres F."/>
            <person name="Shan W."/>
            <person name="Tripathy S."/>
            <person name="Grunwald N."/>
            <person name="Machado M."/>
            <person name="Johnson C.S."/>
            <person name="Arredondo F."/>
            <person name="Hong C."/>
            <person name="Coffey M."/>
            <person name="Young S.K."/>
            <person name="Zeng Q."/>
            <person name="Gargeya S."/>
            <person name="Fitzgerald M."/>
            <person name="Abouelleil A."/>
            <person name="Alvarado L."/>
            <person name="Chapman S.B."/>
            <person name="Gainer-Dewar J."/>
            <person name="Goldberg J."/>
            <person name="Griggs A."/>
            <person name="Gujja S."/>
            <person name="Hansen M."/>
            <person name="Howarth C."/>
            <person name="Imamovic A."/>
            <person name="Ireland A."/>
            <person name="Larimer J."/>
            <person name="McCowan C."/>
            <person name="Murphy C."/>
            <person name="Pearson M."/>
            <person name="Poon T.W."/>
            <person name="Priest M."/>
            <person name="Roberts A."/>
            <person name="Saif S."/>
            <person name="Shea T."/>
            <person name="Sykes S."/>
            <person name="Wortman J."/>
            <person name="Nusbaum C."/>
            <person name="Birren B."/>
        </authorList>
    </citation>
    <scope>NUCLEOTIDE SEQUENCE [LARGE SCALE GENOMIC DNA]</scope>
    <source>
        <strain evidence="1">IAC_01/95</strain>
    </source>
</reference>
<name>W2N3M8_PHYNI</name>
<sequence length="69" mass="8418">MILLRTASCRSQQCRPRWLQKRLQWLRFNWLKTPTRSRSRLFKSLHLWTRARRGKVMNLTTVTMRTGAM</sequence>